<dbReference type="Gene3D" id="3.40.1660.10">
    <property type="entry name" value="EreA-like (biosynthetic domain)"/>
    <property type="match status" value="1"/>
</dbReference>
<keyword evidence="2" id="KW-1185">Reference proteome</keyword>
<dbReference type="SUPFAM" id="SSF159501">
    <property type="entry name" value="EreA/ChaN-like"/>
    <property type="match status" value="1"/>
</dbReference>
<dbReference type="RefSeq" id="WP_244189225.1">
    <property type="nucleotide sequence ID" value="NZ_CP011497.1"/>
</dbReference>
<sequence>MMMSEEVRRWLQDNAVPLKGLHPAAREPGHGDLEPLRGILGDVRVLGMGEATHGTAEFFRLKHLLLRFLVEELGFTALAMEAGTSAAEAVDDYVLHGTGDAAGALAGLGFWTWRTREMLEPAVHAVLRCRRVPRDVPVLHDSNRTWA</sequence>
<accession>A0ABM5TEU9</accession>
<name>A0ABM5TEU9_9ACTN</name>
<gene>
    <name evidence="1" type="ORF">ABB07_05565</name>
</gene>
<organism evidence="1 2">
    <name type="scientific">Streptomyces incarnatus</name>
    <dbReference type="NCBI Taxonomy" id="665007"/>
    <lineage>
        <taxon>Bacteria</taxon>
        <taxon>Bacillati</taxon>
        <taxon>Actinomycetota</taxon>
        <taxon>Actinomycetes</taxon>
        <taxon>Kitasatosporales</taxon>
        <taxon>Streptomycetaceae</taxon>
        <taxon>Streptomyces</taxon>
    </lineage>
</organism>
<dbReference type="CDD" id="cd14728">
    <property type="entry name" value="Ere-like"/>
    <property type="match status" value="1"/>
</dbReference>
<dbReference type="EMBL" id="CP011497">
    <property type="protein sequence ID" value="AKJ09508.1"/>
    <property type="molecule type" value="Genomic_DNA"/>
</dbReference>
<dbReference type="PANTHER" id="PTHR31299">
    <property type="entry name" value="ESTERASE, PUTATIVE (AFU_ORTHOLOGUE AFUA_1G05850)-RELATED"/>
    <property type="match status" value="1"/>
</dbReference>
<dbReference type="InterPro" id="IPR007815">
    <property type="entry name" value="Emycin_Estase"/>
</dbReference>
<evidence type="ECO:0000313" key="2">
    <source>
        <dbReference type="Proteomes" id="UP000035366"/>
    </source>
</evidence>
<proteinExistence type="predicted"/>
<reference evidence="1 2" key="1">
    <citation type="journal article" date="2015" name="ISME J.">
        <title>Draft Genome Sequence of Streptomyces incarnatus NRRL8089, which Produces the Nucleoside Antibiotic Sinefungin.</title>
        <authorList>
            <person name="Oshima K."/>
            <person name="Hattori M."/>
            <person name="Shimizu H."/>
            <person name="Fukuda K."/>
            <person name="Nemoto M."/>
            <person name="Inagaki K."/>
            <person name="Tamura T."/>
        </authorList>
    </citation>
    <scope>NUCLEOTIDE SEQUENCE [LARGE SCALE GENOMIC DNA]</scope>
    <source>
        <strain evidence="1 2">NRRL 8089</strain>
    </source>
</reference>
<evidence type="ECO:0008006" key="3">
    <source>
        <dbReference type="Google" id="ProtNLM"/>
    </source>
</evidence>
<protein>
    <recommendedName>
        <fullName evidence="3">Erythromycin esterase</fullName>
    </recommendedName>
</protein>
<dbReference type="PANTHER" id="PTHR31299:SF0">
    <property type="entry name" value="ESTERASE, PUTATIVE (AFU_ORTHOLOGUE AFUA_1G05850)-RELATED"/>
    <property type="match status" value="1"/>
</dbReference>
<dbReference type="InterPro" id="IPR052036">
    <property type="entry name" value="Hydrolase/PRTase-associated"/>
</dbReference>
<dbReference type="Proteomes" id="UP000035366">
    <property type="component" value="Chromosome"/>
</dbReference>
<evidence type="ECO:0000313" key="1">
    <source>
        <dbReference type="EMBL" id="AKJ09508.1"/>
    </source>
</evidence>
<dbReference type="Pfam" id="PF05139">
    <property type="entry name" value="Erythro_esteras"/>
    <property type="match status" value="1"/>
</dbReference>